<keyword evidence="6" id="KW-1185">Reference proteome</keyword>
<dbReference type="InterPro" id="IPR016181">
    <property type="entry name" value="Acyl_CoA_acyltransferase"/>
</dbReference>
<dbReference type="PANTHER" id="PTHR43877:SF8">
    <property type="entry name" value="N-ACETYLGLUTAMATE SYNTHASE-RELATED"/>
    <property type="match status" value="1"/>
</dbReference>
<dbReference type="InterPro" id="IPR050832">
    <property type="entry name" value="Bact_Acetyltransf"/>
</dbReference>
<dbReference type="CDD" id="cd04301">
    <property type="entry name" value="NAT_SF"/>
    <property type="match status" value="1"/>
</dbReference>
<dbReference type="Proteomes" id="UP001056386">
    <property type="component" value="Chromosome 2"/>
</dbReference>
<dbReference type="GO" id="GO:0016746">
    <property type="term" value="F:acyltransferase activity"/>
    <property type="evidence" value="ECO:0007669"/>
    <property type="project" value="UniProtKB-KW"/>
</dbReference>
<dbReference type="EC" id="2.3.1.-" evidence="5"/>
<dbReference type="GeneID" id="45693749"/>
<accession>A0ABY5B8A4</accession>
<proteinExistence type="predicted"/>
<dbReference type="PROSITE" id="PS51186">
    <property type="entry name" value="GNAT"/>
    <property type="match status" value="1"/>
</dbReference>
<dbReference type="PANTHER" id="PTHR43877">
    <property type="entry name" value="AMINOALKYLPHOSPHONATE N-ACETYLTRANSFERASE-RELATED-RELATED"/>
    <property type="match status" value="1"/>
</dbReference>
<keyword evidence="2 5" id="KW-0012">Acyltransferase</keyword>
<evidence type="ECO:0000313" key="5">
    <source>
        <dbReference type="EMBL" id="USS42874.1"/>
    </source>
</evidence>
<dbReference type="EMBL" id="CP099583">
    <property type="protein sequence ID" value="USS42874.1"/>
    <property type="molecule type" value="Genomic_DNA"/>
</dbReference>
<dbReference type="Pfam" id="PF00583">
    <property type="entry name" value="Acetyltransf_1"/>
    <property type="match status" value="1"/>
</dbReference>
<organism evidence="5 6">
    <name type="scientific">Burkholderia glumae</name>
    <name type="common">Pseudomonas glumae</name>
    <dbReference type="NCBI Taxonomy" id="337"/>
    <lineage>
        <taxon>Bacteria</taxon>
        <taxon>Pseudomonadati</taxon>
        <taxon>Pseudomonadota</taxon>
        <taxon>Betaproteobacteria</taxon>
        <taxon>Burkholderiales</taxon>
        <taxon>Burkholderiaceae</taxon>
        <taxon>Burkholderia</taxon>
    </lineage>
</organism>
<reference evidence="5" key="1">
    <citation type="submission" date="2022-06" db="EMBL/GenBank/DDBJ databases">
        <title>Draft genome sequence of Burkholderia glumae strain GR20004 isolated from rice panicle showing bacterial panicle blight.</title>
        <authorList>
            <person name="Choi S.Y."/>
            <person name="Lee Y.H."/>
        </authorList>
    </citation>
    <scope>NUCLEOTIDE SEQUENCE</scope>
    <source>
        <strain evidence="5">GR20004</strain>
    </source>
</reference>
<feature type="domain" description="N-acetyltransferase" evidence="4">
    <location>
        <begin position="16"/>
        <end position="174"/>
    </location>
</feature>
<dbReference type="Gene3D" id="3.40.630.30">
    <property type="match status" value="1"/>
</dbReference>
<evidence type="ECO:0000313" key="6">
    <source>
        <dbReference type="Proteomes" id="UP001056386"/>
    </source>
</evidence>
<dbReference type="SUPFAM" id="SSF55729">
    <property type="entry name" value="Acyl-CoA N-acyltransferases (Nat)"/>
    <property type="match status" value="1"/>
</dbReference>
<evidence type="ECO:0000259" key="4">
    <source>
        <dbReference type="PROSITE" id="PS51186"/>
    </source>
</evidence>
<feature type="region of interest" description="Disordered" evidence="3">
    <location>
        <begin position="179"/>
        <end position="218"/>
    </location>
</feature>
<feature type="compositionally biased region" description="Low complexity" evidence="3">
    <location>
        <begin position="191"/>
        <end position="209"/>
    </location>
</feature>
<gene>
    <name evidence="5" type="ORF">NFI99_11910</name>
</gene>
<sequence length="218" mass="23379">MSERTAAPASAPRAPVAIRALRGDDAEALHALLSRPAVAAWRCEAPHRSLAWRRDWLDTLLAQRHGFGAWVDGALAGFGELAPLRLRRHHAAQLELAVHDGQRRRGVGTALLREMLRFADGWLGLRRLELDLHADDAAALALYAGFGFETEGFRRGGLLRGGELVDLRMLARLREPMPVAAPAADPPPVAPLANQANASRGGAAGSADPSDPPREGRA</sequence>
<evidence type="ECO:0000256" key="1">
    <source>
        <dbReference type="ARBA" id="ARBA00022679"/>
    </source>
</evidence>
<evidence type="ECO:0000256" key="3">
    <source>
        <dbReference type="SAM" id="MobiDB-lite"/>
    </source>
</evidence>
<name>A0ABY5B8A4_BURGL</name>
<dbReference type="InterPro" id="IPR000182">
    <property type="entry name" value="GNAT_dom"/>
</dbReference>
<dbReference type="RefSeq" id="WP_015878213.1">
    <property type="nucleotide sequence ID" value="NZ_CP021075.1"/>
</dbReference>
<keyword evidence="1 5" id="KW-0808">Transferase</keyword>
<protein>
    <submittedName>
        <fullName evidence="5">GNAT family N-acetyltransferase</fullName>
        <ecNumber evidence="5">2.3.1.-</ecNumber>
    </submittedName>
</protein>
<evidence type="ECO:0000256" key="2">
    <source>
        <dbReference type="ARBA" id="ARBA00023315"/>
    </source>
</evidence>